<dbReference type="PROSITE" id="PS51257">
    <property type="entry name" value="PROKAR_LIPOPROTEIN"/>
    <property type="match status" value="1"/>
</dbReference>
<dbReference type="SUPFAM" id="SSF49373">
    <property type="entry name" value="Invasin/intimin cell-adhesion fragments"/>
    <property type="match status" value="3"/>
</dbReference>
<reference evidence="2" key="1">
    <citation type="journal article" date="2021" name="PeerJ">
        <title>Extensive microbial diversity within the chicken gut microbiome revealed by metagenomics and culture.</title>
        <authorList>
            <person name="Gilroy R."/>
            <person name="Ravi A."/>
            <person name="Getino M."/>
            <person name="Pursley I."/>
            <person name="Horton D.L."/>
            <person name="Alikhan N.F."/>
            <person name="Baker D."/>
            <person name="Gharbi K."/>
            <person name="Hall N."/>
            <person name="Watson M."/>
            <person name="Adriaenssens E.M."/>
            <person name="Foster-Nyarko E."/>
            <person name="Jarju S."/>
            <person name="Secka A."/>
            <person name="Antonio M."/>
            <person name="Oren A."/>
            <person name="Chaudhuri R.R."/>
            <person name="La Ragione R."/>
            <person name="Hildebrand F."/>
            <person name="Pallen M.J."/>
        </authorList>
    </citation>
    <scope>NUCLEOTIDE SEQUENCE</scope>
    <source>
        <strain evidence="2">CHK154-13316</strain>
    </source>
</reference>
<dbReference type="AlphaFoldDB" id="A0A921I516"/>
<evidence type="ECO:0000259" key="1">
    <source>
        <dbReference type="SMART" id="SM00635"/>
    </source>
</evidence>
<evidence type="ECO:0000313" key="3">
    <source>
        <dbReference type="Proteomes" id="UP000747074"/>
    </source>
</evidence>
<accession>A0A921I516</accession>
<gene>
    <name evidence="2" type="ORF">K8V07_03750</name>
</gene>
<dbReference type="InterPro" id="IPR003343">
    <property type="entry name" value="Big_2"/>
</dbReference>
<sequence length="478" mass="51818">MKHISLIIPKRILGLILVAGLIVCSCKDDYSEDVITGVQLIDVTDIALDVKETVKLAPGMEQTVSCTILSDDITDPELVWTSSAPDIAEVKQDGVAGEKAVVTAKKVGNSIIQIAQAATSYWTLRTFTLKVMPVATGITLTDNFSLYEGTSMLVSGFVSVAPAGGYDEFDYESSDEAIMTCEEGKIVGVAPGTATLTIRTKDGSNLYATATVRVKEKISLTKLELVPVGHDLMVNETAQIRCIMEPEGEDVTNEILSWESGNRNIVTVDASGKLKAVAAGTTQITATDPVSGRKSSIDVVVASQRVKSISFGEVKNASDLKELGVAFTESPILNYDSDEYLTVQMTKLNNKGYRADINLLGSGFQLDLETYPYFAIKIDLPVGNETNLTFNPIGKNGGGDNYSAGQNSKVLWYYDRSAHPQIFYFDMSGMGIAATDALKTFTIKVADVSKGNEYKLYWVHMFKSKDELDKFVASEQTN</sequence>
<comment type="caution">
    <text evidence="2">The sequence shown here is derived from an EMBL/GenBank/DDBJ whole genome shotgun (WGS) entry which is preliminary data.</text>
</comment>
<feature type="domain" description="BIG2" evidence="1">
    <location>
        <begin position="134"/>
        <end position="210"/>
    </location>
</feature>
<evidence type="ECO:0000313" key="2">
    <source>
        <dbReference type="EMBL" id="HJG11024.1"/>
    </source>
</evidence>
<dbReference type="Proteomes" id="UP000747074">
    <property type="component" value="Unassembled WGS sequence"/>
</dbReference>
<dbReference type="EMBL" id="DYVL01000052">
    <property type="protein sequence ID" value="HJG11024.1"/>
    <property type="molecule type" value="Genomic_DNA"/>
</dbReference>
<dbReference type="InterPro" id="IPR008964">
    <property type="entry name" value="Invasin/intimin_cell_adhesion"/>
</dbReference>
<protein>
    <submittedName>
        <fullName evidence="2">Ig-like domain-containing protein</fullName>
    </submittedName>
</protein>
<proteinExistence type="predicted"/>
<feature type="domain" description="BIG2" evidence="1">
    <location>
        <begin position="42"/>
        <end position="122"/>
    </location>
</feature>
<organism evidence="2 3">
    <name type="scientific">Bacteroides xylanisolvens</name>
    <dbReference type="NCBI Taxonomy" id="371601"/>
    <lineage>
        <taxon>Bacteria</taxon>
        <taxon>Pseudomonadati</taxon>
        <taxon>Bacteroidota</taxon>
        <taxon>Bacteroidia</taxon>
        <taxon>Bacteroidales</taxon>
        <taxon>Bacteroidaceae</taxon>
        <taxon>Bacteroides</taxon>
    </lineage>
</organism>
<dbReference type="Gene3D" id="2.60.40.1080">
    <property type="match status" value="3"/>
</dbReference>
<name>A0A921I516_9BACE</name>
<reference evidence="2" key="2">
    <citation type="submission" date="2021-09" db="EMBL/GenBank/DDBJ databases">
        <authorList>
            <person name="Gilroy R."/>
        </authorList>
    </citation>
    <scope>NUCLEOTIDE SEQUENCE</scope>
    <source>
        <strain evidence="2">CHK154-13316</strain>
    </source>
</reference>
<dbReference type="Pfam" id="PF02368">
    <property type="entry name" value="Big_2"/>
    <property type="match status" value="1"/>
</dbReference>
<feature type="domain" description="BIG2" evidence="1">
    <location>
        <begin position="219"/>
        <end position="298"/>
    </location>
</feature>
<dbReference type="SMART" id="SM00635">
    <property type="entry name" value="BID_2"/>
    <property type="match status" value="3"/>
</dbReference>